<feature type="compositionally biased region" description="Acidic residues" evidence="1">
    <location>
        <begin position="286"/>
        <end position="307"/>
    </location>
</feature>
<feature type="compositionally biased region" description="Low complexity" evidence="1">
    <location>
        <begin position="483"/>
        <end position="500"/>
    </location>
</feature>
<feature type="compositionally biased region" description="Polar residues" evidence="1">
    <location>
        <begin position="326"/>
        <end position="341"/>
    </location>
</feature>
<feature type="non-terminal residue" evidence="2">
    <location>
        <position position="706"/>
    </location>
</feature>
<dbReference type="EMBL" id="KN817549">
    <property type="protein sequence ID" value="KJA22497.1"/>
    <property type="molecule type" value="Genomic_DNA"/>
</dbReference>
<feature type="compositionally biased region" description="Polar residues" evidence="1">
    <location>
        <begin position="620"/>
        <end position="630"/>
    </location>
</feature>
<accession>A0A0D2L6C9</accession>
<feature type="compositionally biased region" description="Basic and acidic residues" evidence="1">
    <location>
        <begin position="264"/>
        <end position="276"/>
    </location>
</feature>
<feature type="region of interest" description="Disordered" evidence="1">
    <location>
        <begin position="31"/>
        <end position="90"/>
    </location>
</feature>
<dbReference type="STRING" id="945553.A0A0D2L6C9"/>
<dbReference type="AlphaFoldDB" id="A0A0D2L6C9"/>
<feature type="compositionally biased region" description="Low complexity" evidence="1">
    <location>
        <begin position="241"/>
        <end position="262"/>
    </location>
</feature>
<keyword evidence="3" id="KW-1185">Reference proteome</keyword>
<gene>
    <name evidence="2" type="ORF">HYPSUDRAFT_164412</name>
</gene>
<feature type="region of interest" description="Disordered" evidence="1">
    <location>
        <begin position="191"/>
        <end position="212"/>
    </location>
</feature>
<feature type="region of interest" description="Disordered" evidence="1">
    <location>
        <begin position="520"/>
        <end position="540"/>
    </location>
</feature>
<feature type="compositionally biased region" description="Basic and acidic residues" evidence="1">
    <location>
        <begin position="438"/>
        <end position="449"/>
    </location>
</feature>
<feature type="region of interest" description="Disordered" evidence="1">
    <location>
        <begin position="234"/>
        <end position="504"/>
    </location>
</feature>
<feature type="compositionally biased region" description="Pro residues" evidence="1">
    <location>
        <begin position="351"/>
        <end position="360"/>
    </location>
</feature>
<reference evidence="3" key="1">
    <citation type="submission" date="2014-04" db="EMBL/GenBank/DDBJ databases">
        <title>Evolutionary Origins and Diversification of the Mycorrhizal Mutualists.</title>
        <authorList>
            <consortium name="DOE Joint Genome Institute"/>
            <consortium name="Mycorrhizal Genomics Consortium"/>
            <person name="Kohler A."/>
            <person name="Kuo A."/>
            <person name="Nagy L.G."/>
            <person name="Floudas D."/>
            <person name="Copeland A."/>
            <person name="Barry K.W."/>
            <person name="Cichocki N."/>
            <person name="Veneault-Fourrey C."/>
            <person name="LaButti K."/>
            <person name="Lindquist E.A."/>
            <person name="Lipzen A."/>
            <person name="Lundell T."/>
            <person name="Morin E."/>
            <person name="Murat C."/>
            <person name="Riley R."/>
            <person name="Ohm R."/>
            <person name="Sun H."/>
            <person name="Tunlid A."/>
            <person name="Henrissat B."/>
            <person name="Grigoriev I.V."/>
            <person name="Hibbett D.S."/>
            <person name="Martin F."/>
        </authorList>
    </citation>
    <scope>NUCLEOTIDE SEQUENCE [LARGE SCALE GENOMIC DNA]</scope>
    <source>
        <strain evidence="3">FD-334 SS-4</strain>
    </source>
</reference>
<dbReference type="Proteomes" id="UP000054270">
    <property type="component" value="Unassembled WGS sequence"/>
</dbReference>
<evidence type="ECO:0000256" key="1">
    <source>
        <dbReference type="SAM" id="MobiDB-lite"/>
    </source>
</evidence>
<feature type="region of interest" description="Disordered" evidence="1">
    <location>
        <begin position="619"/>
        <end position="662"/>
    </location>
</feature>
<feature type="compositionally biased region" description="Low complexity" evidence="1">
    <location>
        <begin position="456"/>
        <end position="471"/>
    </location>
</feature>
<organism evidence="2 3">
    <name type="scientific">Hypholoma sublateritium (strain FD-334 SS-4)</name>
    <dbReference type="NCBI Taxonomy" id="945553"/>
    <lineage>
        <taxon>Eukaryota</taxon>
        <taxon>Fungi</taxon>
        <taxon>Dikarya</taxon>
        <taxon>Basidiomycota</taxon>
        <taxon>Agaricomycotina</taxon>
        <taxon>Agaricomycetes</taxon>
        <taxon>Agaricomycetidae</taxon>
        <taxon>Agaricales</taxon>
        <taxon>Agaricineae</taxon>
        <taxon>Strophariaceae</taxon>
        <taxon>Hypholoma</taxon>
    </lineage>
</organism>
<evidence type="ECO:0000313" key="3">
    <source>
        <dbReference type="Proteomes" id="UP000054270"/>
    </source>
</evidence>
<feature type="region of interest" description="Disordered" evidence="1">
    <location>
        <begin position="554"/>
        <end position="591"/>
    </location>
</feature>
<sequence length="706" mass="75488">MSTDCPPQLHLSIQPNTTSFKRSFDQFGFDLESPVASGAGAHAATSDGRGERNKRARSTISFDSETSSDVSSDTLASTSSSTSSSVSESGAIGTYPITEALPLPATDTPDVDMSEYSGGDHREVSREGRHNEGRYHLALQRFNEFDSEIAHLRQPSLPTTPPPTLPPLRHRLLPDDVAFFRQAPAASLPFPSDFFSENPLPGREPSSSQTPRDIVSVSEISNPTSFDLLFLEPPSLPPLSLPGANPPVSAHLSSPSSPASTSGFRDRLNTALERLRSPSPLVPGLDDSDPELRGDEDDMQDSEEEQASEVRRFEESSDLPPILPPIQTTDAVFHNPSSELQPPSVAQIASPDPPILPPIPSADSAWDSRGQLFDNFLGPDLEHSAPNLAPLPTSLDMRASPRPFSRSAGSSSASSSTPQAPMSSSSLVDHPLPSPILRDLHNWIEERQPVHNQAFTAADGASSTAAAAGTDASERDTTSPMISPSASVASSPTSDAAPTDAQHDRLSRMLDRIRTGARVEEWAGHSGRRPWPPHAAPWTSSSAETNILQDLLPWYHSNPTAPPASSSDIPNASPETSRPISTTPALNPSLSAGDNMTLDAFWEPLFSSITSTRAPRAQPLLSSTAGSEQQWHQRPEDSAVRSTDNRYGDRHSPSAAESNPRLFESFEAFVAAGRDMGAGSLNHWQMVAGEASGLSSEPADGMDSRD</sequence>
<evidence type="ECO:0000313" key="2">
    <source>
        <dbReference type="EMBL" id="KJA22497.1"/>
    </source>
</evidence>
<dbReference type="OrthoDB" id="3070376at2759"/>
<feature type="compositionally biased region" description="Low complexity" evidence="1">
    <location>
        <begin position="398"/>
        <end position="426"/>
    </location>
</feature>
<name>A0A0D2L6C9_HYPSF</name>
<feature type="compositionally biased region" description="Basic and acidic residues" evidence="1">
    <location>
        <begin position="631"/>
        <end position="652"/>
    </location>
</feature>
<feature type="compositionally biased region" description="Low complexity" evidence="1">
    <location>
        <begin position="61"/>
        <end position="89"/>
    </location>
</feature>
<proteinExistence type="predicted"/>
<feature type="compositionally biased region" description="Polar residues" evidence="1">
    <location>
        <begin position="557"/>
        <end position="591"/>
    </location>
</feature>
<protein>
    <submittedName>
        <fullName evidence="2">Uncharacterized protein</fullName>
    </submittedName>
</protein>